<organism evidence="1 2">
    <name type="scientific">Phlyctema vagabunda</name>
    <dbReference type="NCBI Taxonomy" id="108571"/>
    <lineage>
        <taxon>Eukaryota</taxon>
        <taxon>Fungi</taxon>
        <taxon>Dikarya</taxon>
        <taxon>Ascomycota</taxon>
        <taxon>Pezizomycotina</taxon>
        <taxon>Leotiomycetes</taxon>
        <taxon>Helotiales</taxon>
        <taxon>Dermateaceae</taxon>
        <taxon>Phlyctema</taxon>
    </lineage>
</organism>
<dbReference type="Proteomes" id="UP001629113">
    <property type="component" value="Unassembled WGS sequence"/>
</dbReference>
<accession>A0ABR4P3B2</accession>
<reference evidence="1 2" key="1">
    <citation type="submission" date="2024-06" db="EMBL/GenBank/DDBJ databases">
        <title>Complete genome of Phlyctema vagabunda strain 19-DSS-EL-015.</title>
        <authorList>
            <person name="Fiorenzani C."/>
        </authorList>
    </citation>
    <scope>NUCLEOTIDE SEQUENCE [LARGE SCALE GENOMIC DNA]</scope>
    <source>
        <strain evidence="1 2">19-DSS-EL-015</strain>
    </source>
</reference>
<evidence type="ECO:0000313" key="2">
    <source>
        <dbReference type="Proteomes" id="UP001629113"/>
    </source>
</evidence>
<sequence>MEDKSGLCFIWPKDKSTRRGFFRGLGDILSNKGPDIFIDRDRQKKKEHIAVAHWSNWDAYHSRTCHAIETDLKNSFLGAKSRGFERYDPRSRRYTIWMPKEDWDGVGPDPSLTKKDSKKVKRIWLSRGQITPKLMSPERLRREYHDFWQSAHRLGPGQAVFHDAAPHQRFYQTQPTAGFFPSAFPCGYPMHGQGHHG</sequence>
<dbReference type="EMBL" id="JBFCZG010000010">
    <property type="protein sequence ID" value="KAL3417793.1"/>
    <property type="molecule type" value="Genomic_DNA"/>
</dbReference>
<comment type="caution">
    <text evidence="1">The sequence shown here is derived from an EMBL/GenBank/DDBJ whole genome shotgun (WGS) entry which is preliminary data.</text>
</comment>
<protein>
    <submittedName>
        <fullName evidence="1">Uncharacterized protein</fullName>
    </submittedName>
</protein>
<keyword evidence="2" id="KW-1185">Reference proteome</keyword>
<name>A0ABR4P3B2_9HELO</name>
<evidence type="ECO:0000313" key="1">
    <source>
        <dbReference type="EMBL" id="KAL3417793.1"/>
    </source>
</evidence>
<gene>
    <name evidence="1" type="ORF">PVAG01_10803</name>
</gene>
<proteinExistence type="predicted"/>